<name>A0A3B0XTR6_9ZZZZ</name>
<reference evidence="2" key="1">
    <citation type="submission" date="2018-06" db="EMBL/GenBank/DDBJ databases">
        <authorList>
            <person name="Zhirakovskaya E."/>
        </authorList>
    </citation>
    <scope>NUCLEOTIDE SEQUENCE</scope>
</reference>
<evidence type="ECO:0000259" key="1">
    <source>
        <dbReference type="Pfam" id="PF13007"/>
    </source>
</evidence>
<dbReference type="AlphaFoldDB" id="A0A3B0XTR6"/>
<feature type="domain" description="Transposase TnpC homeodomain" evidence="1">
    <location>
        <begin position="36"/>
        <end position="107"/>
    </location>
</feature>
<organism evidence="2">
    <name type="scientific">hydrothermal vent metagenome</name>
    <dbReference type="NCBI Taxonomy" id="652676"/>
    <lineage>
        <taxon>unclassified sequences</taxon>
        <taxon>metagenomes</taxon>
        <taxon>ecological metagenomes</taxon>
    </lineage>
</organism>
<proteinExistence type="predicted"/>
<dbReference type="InterPro" id="IPR024463">
    <property type="entry name" value="Transposase_TnpC_homeodom"/>
</dbReference>
<dbReference type="Pfam" id="PF13007">
    <property type="entry name" value="LZ_Tnp_IS66"/>
    <property type="match status" value="1"/>
</dbReference>
<sequence length="148" mass="17286">MLIMIHFIPMKVMHNSDVVTLLKVQIFEQQQRIDFLENQILLFRHQRFGPSSETFSPDQLSLLENNVDDNNTLEAFNNDLNIRTVVKSHHRRKHPRIIINDDIAVERVVIDLEDHEKICVCCNSPMTHIDEDTTRQVEYIPASLVAKV</sequence>
<protein>
    <recommendedName>
        <fullName evidence="1">Transposase TnpC homeodomain domain-containing protein</fullName>
    </recommendedName>
</protein>
<dbReference type="EMBL" id="UOFL01000025">
    <property type="protein sequence ID" value="VAW71648.1"/>
    <property type="molecule type" value="Genomic_DNA"/>
</dbReference>
<accession>A0A3B0XTR6</accession>
<gene>
    <name evidence="2" type="ORF">MNBD_GAMMA12-1148</name>
</gene>
<evidence type="ECO:0000313" key="2">
    <source>
        <dbReference type="EMBL" id="VAW71648.1"/>
    </source>
</evidence>